<keyword evidence="3" id="KW-0862">Zinc</keyword>
<dbReference type="InterPro" id="IPR039058">
    <property type="entry name" value="Yippee_fam"/>
</dbReference>
<reference evidence="6" key="1">
    <citation type="journal article" date="2008" name="BMC Genomics">
        <title>A conifer genomics resource of 200,000 spruce (Picea spp.) ESTs and 6,464 high-quality, sequence-finished full-length cDNAs for Sitka spruce (Picea sitchensis).</title>
        <authorList>
            <person name="Ralph S.G."/>
            <person name="Chun H.J."/>
            <person name="Kolosova N."/>
            <person name="Cooper D."/>
            <person name="Oddy C."/>
            <person name="Ritland C.E."/>
            <person name="Kirkpatrick R."/>
            <person name="Moore R."/>
            <person name="Barber S."/>
            <person name="Holt R.A."/>
            <person name="Jones S.J."/>
            <person name="Marra M.A."/>
            <person name="Douglas C.J."/>
            <person name="Ritland K."/>
            <person name="Bohlmann J."/>
        </authorList>
    </citation>
    <scope>NUCLEOTIDE SEQUENCE</scope>
    <source>
        <tissue evidence="6">Bark</tissue>
    </source>
</reference>
<sequence>MGLIFQEYLPGPRIFKCSNCKAHSAAHDQIYSKHFQGRFGRAYLFNSVVNVCLGPKEDRLLMTGLHTVNDIYCKCCHQIMGWRYEKAYDDQEKYKEGKYIMEKTRMLKEGW</sequence>
<dbReference type="InterPro" id="IPR004910">
    <property type="entry name" value="Yippee/Mis18/Cereblon"/>
</dbReference>
<evidence type="ECO:0000256" key="4">
    <source>
        <dbReference type="RuleBase" id="RU110713"/>
    </source>
</evidence>
<name>A9NRJ2_PICSI</name>
<dbReference type="AlphaFoldDB" id="A9NRJ2"/>
<protein>
    <recommendedName>
        <fullName evidence="4">Protein yippee-like</fullName>
    </recommendedName>
</protein>
<evidence type="ECO:0000256" key="1">
    <source>
        <dbReference type="ARBA" id="ARBA00005613"/>
    </source>
</evidence>
<dbReference type="PANTHER" id="PTHR13848">
    <property type="entry name" value="PROTEIN YIPPEE-LIKE CG15309-RELATED"/>
    <property type="match status" value="1"/>
</dbReference>
<proteinExistence type="evidence at transcript level"/>
<evidence type="ECO:0000259" key="5">
    <source>
        <dbReference type="PROSITE" id="PS51792"/>
    </source>
</evidence>
<evidence type="ECO:0000256" key="2">
    <source>
        <dbReference type="ARBA" id="ARBA00022723"/>
    </source>
</evidence>
<dbReference type="EMBL" id="EF083920">
    <property type="protein sequence ID" value="ABK23253.1"/>
    <property type="molecule type" value="mRNA"/>
</dbReference>
<evidence type="ECO:0000256" key="3">
    <source>
        <dbReference type="ARBA" id="ARBA00022833"/>
    </source>
</evidence>
<dbReference type="GO" id="GO:0046872">
    <property type="term" value="F:metal ion binding"/>
    <property type="evidence" value="ECO:0007669"/>
    <property type="project" value="UniProtKB-KW"/>
</dbReference>
<feature type="domain" description="Yippee" evidence="5">
    <location>
        <begin position="13"/>
        <end position="110"/>
    </location>
</feature>
<organism evidence="6">
    <name type="scientific">Picea sitchensis</name>
    <name type="common">Sitka spruce</name>
    <name type="synonym">Pinus sitchensis</name>
    <dbReference type="NCBI Taxonomy" id="3332"/>
    <lineage>
        <taxon>Eukaryota</taxon>
        <taxon>Viridiplantae</taxon>
        <taxon>Streptophyta</taxon>
        <taxon>Embryophyta</taxon>
        <taxon>Tracheophyta</taxon>
        <taxon>Spermatophyta</taxon>
        <taxon>Pinopsida</taxon>
        <taxon>Pinidae</taxon>
        <taxon>Conifers I</taxon>
        <taxon>Pinales</taxon>
        <taxon>Pinaceae</taxon>
        <taxon>Picea</taxon>
    </lineage>
</organism>
<evidence type="ECO:0000313" key="6">
    <source>
        <dbReference type="EMBL" id="ABK23253.1"/>
    </source>
</evidence>
<dbReference type="InterPro" id="IPR034751">
    <property type="entry name" value="Yippee"/>
</dbReference>
<accession>A9NRJ2</accession>
<comment type="similarity">
    <text evidence="1 4">Belongs to the yippee family.</text>
</comment>
<dbReference type="Pfam" id="PF03226">
    <property type="entry name" value="Yippee-Mis18"/>
    <property type="match status" value="1"/>
</dbReference>
<dbReference type="PROSITE" id="PS51792">
    <property type="entry name" value="YIPPEE"/>
    <property type="match status" value="1"/>
</dbReference>
<keyword evidence="2" id="KW-0479">Metal-binding</keyword>